<dbReference type="HAMAP" id="MF_01527_B">
    <property type="entry name" value="GTP_cyclohydrol_B"/>
    <property type="match status" value="1"/>
</dbReference>
<comment type="catalytic activity">
    <reaction evidence="2">
        <text>GTP + H2O = 7,8-dihydroneopterin 3'-triphosphate + formate + H(+)</text>
        <dbReference type="Rhea" id="RHEA:17473"/>
        <dbReference type="ChEBI" id="CHEBI:15377"/>
        <dbReference type="ChEBI" id="CHEBI:15378"/>
        <dbReference type="ChEBI" id="CHEBI:15740"/>
        <dbReference type="ChEBI" id="CHEBI:37565"/>
        <dbReference type="ChEBI" id="CHEBI:58462"/>
        <dbReference type="EC" id="3.5.4.16"/>
    </reaction>
</comment>
<keyword evidence="1 2" id="KW-0378">Hydrolase</keyword>
<dbReference type="InterPro" id="IPR022838">
    <property type="entry name" value="GTP_cyclohydrolase_FolE2"/>
</dbReference>
<dbReference type="AlphaFoldDB" id="A0A4U1B909"/>
<dbReference type="EC" id="3.5.4.16" evidence="2"/>
<dbReference type="UniPathway" id="UPA00848">
    <property type="reaction ID" value="UER00151"/>
</dbReference>
<dbReference type="RefSeq" id="WP_136734386.1">
    <property type="nucleotide sequence ID" value="NZ_SWDB01000004.1"/>
</dbReference>
<name>A0A4U1B909_9GAMM</name>
<evidence type="ECO:0000256" key="2">
    <source>
        <dbReference type="HAMAP-Rule" id="MF_01527"/>
    </source>
</evidence>
<gene>
    <name evidence="2" type="primary">folE2</name>
    <name evidence="3" type="ORF">E8M12_01885</name>
</gene>
<dbReference type="EMBL" id="SWDB01000004">
    <property type="protein sequence ID" value="TKB47035.1"/>
    <property type="molecule type" value="Genomic_DNA"/>
</dbReference>
<comment type="function">
    <text evidence="2">Converts GTP to 7,8-dihydroneopterin triphosphate.</text>
</comment>
<dbReference type="GO" id="GO:0003934">
    <property type="term" value="F:GTP cyclohydrolase I activity"/>
    <property type="evidence" value="ECO:0007669"/>
    <property type="project" value="UniProtKB-UniRule"/>
</dbReference>
<evidence type="ECO:0000313" key="3">
    <source>
        <dbReference type="EMBL" id="TKB47035.1"/>
    </source>
</evidence>
<sequence length="309" mass="34414">MPTSMPDIANHTKAQTEGVLDRVGMGNIEMPIMLAAKDEAERMVSAHIDAFVNLKEPKAKGIHMSRLYLLLDELASNNTLNYQSLVTLLDEFISSHHDLSDTALVKFQFDYPMRREALISGKLGWRVYPVTITGKLEQGRFDIELGIDIAYSSTCPCSAALARQLIQQSFSEAFADQDQVASEDVHQWLGTTQGIVATPHSQRSIAEIKVKLNSQVNNFPITDIVDTVENALQTPVQAAVKREDEQEFARLNGQNLMFCEDAARRVQHVMNQVTGFDDYWVKINHLESLHAHDAVAVTTKGIDGGYTPE</sequence>
<dbReference type="Proteomes" id="UP000307999">
    <property type="component" value="Unassembled WGS sequence"/>
</dbReference>
<organism evidence="3 4">
    <name type="scientific">Thalassotalea mangrovi</name>
    <dbReference type="NCBI Taxonomy" id="2572245"/>
    <lineage>
        <taxon>Bacteria</taxon>
        <taxon>Pseudomonadati</taxon>
        <taxon>Pseudomonadota</taxon>
        <taxon>Gammaproteobacteria</taxon>
        <taxon>Alteromonadales</taxon>
        <taxon>Colwelliaceae</taxon>
        <taxon>Thalassotalea</taxon>
    </lineage>
</organism>
<dbReference type="OrthoDB" id="239637at2"/>
<dbReference type="PANTHER" id="PTHR36445">
    <property type="entry name" value="GTP CYCLOHYDROLASE MPTA"/>
    <property type="match status" value="1"/>
</dbReference>
<evidence type="ECO:0000256" key="1">
    <source>
        <dbReference type="ARBA" id="ARBA00022801"/>
    </source>
</evidence>
<accession>A0A4U1B909</accession>
<comment type="similarity">
    <text evidence="2">Belongs to the GTP cyclohydrolase IV family.</text>
</comment>
<reference evidence="3 4" key="1">
    <citation type="submission" date="2019-04" db="EMBL/GenBank/DDBJ databases">
        <title>Thalassotalea guangxiensis sp. nov., isolated from sediment of the coastal wetland.</title>
        <authorList>
            <person name="Zheng S."/>
            <person name="Zhang D."/>
        </authorList>
    </citation>
    <scope>NUCLEOTIDE SEQUENCE [LARGE SCALE GENOMIC DNA]</scope>
    <source>
        <strain evidence="3 4">ZS-4</strain>
    </source>
</reference>
<dbReference type="GO" id="GO:0046654">
    <property type="term" value="P:tetrahydrofolate biosynthetic process"/>
    <property type="evidence" value="ECO:0007669"/>
    <property type="project" value="UniProtKB-UniRule"/>
</dbReference>
<protein>
    <recommendedName>
        <fullName evidence="2">GTP cyclohydrolase FolE2</fullName>
        <ecNumber evidence="2">3.5.4.16</ecNumber>
    </recommendedName>
</protein>
<dbReference type="NCBIfam" id="NF010200">
    <property type="entry name" value="PRK13674.1-1"/>
    <property type="match status" value="1"/>
</dbReference>
<dbReference type="Pfam" id="PF02649">
    <property type="entry name" value="GCHY-1"/>
    <property type="match status" value="1"/>
</dbReference>
<dbReference type="PANTHER" id="PTHR36445:SF1">
    <property type="entry name" value="GTP CYCLOHYDROLASE MPTA"/>
    <property type="match status" value="1"/>
</dbReference>
<comment type="caution">
    <text evidence="3">The sequence shown here is derived from an EMBL/GenBank/DDBJ whole genome shotgun (WGS) entry which is preliminary data.</text>
</comment>
<evidence type="ECO:0000313" key="4">
    <source>
        <dbReference type="Proteomes" id="UP000307999"/>
    </source>
</evidence>
<comment type="pathway">
    <text evidence="2">Cofactor biosynthesis; 7,8-dihydroneopterin triphosphate biosynthesis; 7,8-dihydroneopterin triphosphate from GTP: step 1/1.</text>
</comment>
<feature type="site" description="May be catalytically important" evidence="2">
    <location>
        <position position="155"/>
    </location>
</feature>
<proteinExistence type="inferred from homology"/>
<keyword evidence="4" id="KW-1185">Reference proteome</keyword>
<dbReference type="Gene3D" id="3.10.270.10">
    <property type="entry name" value="Urate Oxidase"/>
    <property type="match status" value="1"/>
</dbReference>
<dbReference type="InterPro" id="IPR003801">
    <property type="entry name" value="GTP_cyclohydrolase_FolE2/MptA"/>
</dbReference>